<evidence type="ECO:0000313" key="2">
    <source>
        <dbReference type="EMBL" id="MPM50657.1"/>
    </source>
</evidence>
<keyword evidence="2" id="KW-0378">Hydrolase</keyword>
<name>A0A645AC99_9ZZZZ</name>
<evidence type="ECO:0000259" key="1">
    <source>
        <dbReference type="Pfam" id="PF17770"/>
    </source>
</evidence>
<feature type="domain" description="Ribonuclease J C-terminal" evidence="1">
    <location>
        <begin position="2"/>
        <end position="103"/>
    </location>
</feature>
<accession>A0A645AC99</accession>
<dbReference type="Pfam" id="PF17770">
    <property type="entry name" value="RNase_J_C"/>
    <property type="match status" value="1"/>
</dbReference>
<dbReference type="GO" id="GO:0016787">
    <property type="term" value="F:hydrolase activity"/>
    <property type="evidence" value="ECO:0007669"/>
    <property type="project" value="UniProtKB-KW"/>
</dbReference>
<gene>
    <name evidence="2" type="primary">rnjB_1</name>
    <name evidence="2" type="ORF">SDC9_97399</name>
</gene>
<comment type="caution">
    <text evidence="2">The sequence shown here is derived from an EMBL/GenBank/DDBJ whole genome shotgun (WGS) entry which is preliminary data.</text>
</comment>
<sequence>MVLKDRKTLSQDGLVVAVLTLDSETGRMLAAPEIISRGFVYMRDSEELIAETKALLVKETRKFEGTDRSDYANIKSNIRASLKSFLKSKTKRTPMIMPIIIEI</sequence>
<reference evidence="2" key="1">
    <citation type="submission" date="2019-08" db="EMBL/GenBank/DDBJ databases">
        <authorList>
            <person name="Kucharzyk K."/>
            <person name="Murdoch R.W."/>
            <person name="Higgins S."/>
            <person name="Loffler F."/>
        </authorList>
    </citation>
    <scope>NUCLEOTIDE SEQUENCE</scope>
</reference>
<organism evidence="2">
    <name type="scientific">bioreactor metagenome</name>
    <dbReference type="NCBI Taxonomy" id="1076179"/>
    <lineage>
        <taxon>unclassified sequences</taxon>
        <taxon>metagenomes</taxon>
        <taxon>ecological metagenomes</taxon>
    </lineage>
</organism>
<dbReference type="Gene3D" id="3.10.20.580">
    <property type="match status" value="1"/>
</dbReference>
<protein>
    <submittedName>
        <fullName evidence="2">Ribonuclease J2</fullName>
        <ecNumber evidence="2">3.1.-.-</ecNumber>
    </submittedName>
</protein>
<dbReference type="InterPro" id="IPR041636">
    <property type="entry name" value="RNase_J_C"/>
</dbReference>
<dbReference type="EMBL" id="VSSQ01013063">
    <property type="protein sequence ID" value="MPM50657.1"/>
    <property type="molecule type" value="Genomic_DNA"/>
</dbReference>
<dbReference type="EC" id="3.1.-.-" evidence="2"/>
<dbReference type="AlphaFoldDB" id="A0A645AC99"/>
<proteinExistence type="predicted"/>